<name>B8HZY8_RUMCH</name>
<keyword evidence="1" id="KW-0472">Membrane</keyword>
<dbReference type="InterPro" id="IPR036514">
    <property type="entry name" value="SGNH_hydro_sf"/>
</dbReference>
<accession>B8HZY8</accession>
<proteinExistence type="predicted"/>
<evidence type="ECO:0000313" key="3">
    <source>
        <dbReference type="Proteomes" id="UP000001349"/>
    </source>
</evidence>
<dbReference type="AlphaFoldDB" id="B8HZY8"/>
<dbReference type="KEGG" id="cce:Ccel_1130"/>
<keyword evidence="1" id="KW-0812">Transmembrane</keyword>
<dbReference type="RefSeq" id="WP_015924644.1">
    <property type="nucleotide sequence ID" value="NC_011898.1"/>
</dbReference>
<keyword evidence="3" id="KW-1185">Reference proteome</keyword>
<dbReference type="EMBL" id="CP001348">
    <property type="protein sequence ID" value="ACL75488.1"/>
    <property type="molecule type" value="Genomic_DNA"/>
</dbReference>
<dbReference type="eggNOG" id="ENOG502ZHWK">
    <property type="taxonomic scope" value="Bacteria"/>
</dbReference>
<evidence type="ECO:0000256" key="1">
    <source>
        <dbReference type="SAM" id="Phobius"/>
    </source>
</evidence>
<dbReference type="Gene3D" id="3.40.50.1110">
    <property type="entry name" value="SGNH hydrolase"/>
    <property type="match status" value="1"/>
</dbReference>
<dbReference type="HOGENOM" id="CLU_707739_0_0_9"/>
<sequence precursor="true">MRILRKSIIFLIIFLLSTEIIFVYAFPARYVYNQRINYDVFKDNVYSIELSVKSIKQTISREKIKNYYIFIGDSVGYGTPCPPEKTISSYLNIISKKEHKDIRFFNLALPSTMFGDFYTVLLLLEKYDVSIDNVILNFSYWEINAKTPTYWFKHYLKELDSNSYNKMVELGAIKEDSLWKSTKAEIYHFANKNIGIIGNSGFITNKIKSITNSLLKESKPALSVWSSKTDLKKAMSKPENRWYFSDKKFNLTENSVQIYFINKIIELQKDKNIIFILNATNNKLLEDETSKQGYQDNINAIEKLFNDKNANFLNYNNKVDYKLFSDHVHLLPDGYSFIAQDLWNKIDKEI</sequence>
<gene>
    <name evidence="2" type="ordered locus">Ccel_1130</name>
</gene>
<protein>
    <submittedName>
        <fullName evidence="2">Uncharacterized protein</fullName>
    </submittedName>
</protein>
<reference evidence="2 3" key="1">
    <citation type="submission" date="2009-01" db="EMBL/GenBank/DDBJ databases">
        <title>Complete sequence of Clostridium cellulolyticum H10.</title>
        <authorList>
            <consortium name="US DOE Joint Genome Institute"/>
            <person name="Lucas S."/>
            <person name="Copeland A."/>
            <person name="Lapidus A."/>
            <person name="Glavina del Rio T."/>
            <person name="Dalin E."/>
            <person name="Tice H."/>
            <person name="Bruce D."/>
            <person name="Goodwin L."/>
            <person name="Pitluck S."/>
            <person name="Chertkov O."/>
            <person name="Saunders E."/>
            <person name="Brettin T."/>
            <person name="Detter J.C."/>
            <person name="Han C."/>
            <person name="Larimer F."/>
            <person name="Land M."/>
            <person name="Hauser L."/>
            <person name="Kyrpides N."/>
            <person name="Ivanova N."/>
            <person name="Zhou J."/>
            <person name="Richardson P."/>
        </authorList>
    </citation>
    <scope>NUCLEOTIDE SEQUENCE [LARGE SCALE GENOMIC DNA]</scope>
    <source>
        <strain evidence="3">ATCC 35319 / DSM 5812 / JCM 6584 / H10</strain>
    </source>
</reference>
<dbReference type="SUPFAM" id="SSF52266">
    <property type="entry name" value="SGNH hydrolase"/>
    <property type="match status" value="1"/>
</dbReference>
<organism evidence="2 3">
    <name type="scientific">Ruminiclostridium cellulolyticum (strain ATCC 35319 / DSM 5812 / JCM 6584 / H10)</name>
    <name type="common">Clostridium cellulolyticum</name>
    <dbReference type="NCBI Taxonomy" id="394503"/>
    <lineage>
        <taxon>Bacteria</taxon>
        <taxon>Bacillati</taxon>
        <taxon>Bacillota</taxon>
        <taxon>Clostridia</taxon>
        <taxon>Eubacteriales</taxon>
        <taxon>Oscillospiraceae</taxon>
        <taxon>Ruminiclostridium</taxon>
    </lineage>
</organism>
<keyword evidence="1" id="KW-1133">Transmembrane helix</keyword>
<feature type="transmembrane region" description="Helical" evidence="1">
    <location>
        <begin position="7"/>
        <end position="26"/>
    </location>
</feature>
<dbReference type="Proteomes" id="UP000001349">
    <property type="component" value="Chromosome"/>
</dbReference>
<evidence type="ECO:0000313" key="2">
    <source>
        <dbReference type="EMBL" id="ACL75488.1"/>
    </source>
</evidence>
<dbReference type="OrthoDB" id="2520504at2"/>